<dbReference type="PANTHER" id="PTHR11738">
    <property type="entry name" value="MHC CLASS I NK CELL RECEPTOR"/>
    <property type="match status" value="1"/>
</dbReference>
<dbReference type="Proteomes" id="UP000694380">
    <property type="component" value="Unplaced"/>
</dbReference>
<feature type="region of interest" description="Disordered" evidence="4">
    <location>
        <begin position="275"/>
        <end position="298"/>
    </location>
</feature>
<accession>A0A8C3HYB7</accession>
<dbReference type="AlphaFoldDB" id="A0A8C3HYB7"/>
<dbReference type="Gene3D" id="2.60.40.10">
    <property type="entry name" value="Immunoglobulins"/>
    <property type="match status" value="3"/>
</dbReference>
<dbReference type="InterPro" id="IPR007110">
    <property type="entry name" value="Ig-like_dom"/>
</dbReference>
<dbReference type="SMART" id="SM00409">
    <property type="entry name" value="IG"/>
    <property type="match status" value="2"/>
</dbReference>
<dbReference type="InterPro" id="IPR050412">
    <property type="entry name" value="Ig-like_Receptors_ImmuneReg"/>
</dbReference>
<sequence length="387" mass="41166">PSLGTTYSKPSISLHPSREVTPGEAVTVRCQAPYQNMRFLLYKDGNRTALQEVELAGNVAEFPIRNVSRRDAGSYHCRYSNKTDASASSHPSDPVELVVAGEGPGSVSPLPVGPSGGLYSDMEFFLHKAGHPNLQVRTVPDGTVAEFPIASVGREDRGSYTCEYRSIADQSRSSHPSDPVKIIVGGEGGARLSARLPAPHPARSPWGLCTDGMLRARLGKGRHFPSVDSDGFEVVFPISNVSREDGGSYSCSYHSGSEPFAVSYPSNPVKVLVRGEGPGSASPFPAQPPARPSRELGANGTLRHLPSLHTRCLEVPLPSPSSSGFPSVCPPTLPPRPGALVSPLHFSIRPSQTITWGESPSTPGSQTPTLTTRPHSPPRARVTTQES</sequence>
<feature type="domain" description="Ig-like" evidence="5">
    <location>
        <begin position="10"/>
        <end position="88"/>
    </location>
</feature>
<keyword evidence="7" id="KW-1185">Reference proteome</keyword>
<dbReference type="PANTHER" id="PTHR11738:SF186">
    <property type="entry name" value="OSTEOCLAST-ASSOCIATED IMMUNOGLOBULIN-LIKE RECEPTOR"/>
    <property type="match status" value="1"/>
</dbReference>
<evidence type="ECO:0000256" key="1">
    <source>
        <dbReference type="ARBA" id="ARBA00022729"/>
    </source>
</evidence>
<dbReference type="Pfam" id="PF13895">
    <property type="entry name" value="Ig_2"/>
    <property type="match status" value="1"/>
</dbReference>
<feature type="region of interest" description="Disordered" evidence="4">
    <location>
        <begin position="351"/>
        <end position="387"/>
    </location>
</feature>
<evidence type="ECO:0000256" key="3">
    <source>
        <dbReference type="ARBA" id="ARBA00023319"/>
    </source>
</evidence>
<protein>
    <recommendedName>
        <fullName evidence="5">Ig-like domain-containing protein</fullName>
    </recommendedName>
</protein>
<reference evidence="6" key="1">
    <citation type="submission" date="2025-08" db="UniProtKB">
        <authorList>
            <consortium name="Ensembl"/>
        </authorList>
    </citation>
    <scope>IDENTIFICATION</scope>
</reference>
<dbReference type="InterPro" id="IPR036179">
    <property type="entry name" value="Ig-like_dom_sf"/>
</dbReference>
<keyword evidence="2" id="KW-1015">Disulfide bond</keyword>
<proteinExistence type="predicted"/>
<organism evidence="6 7">
    <name type="scientific">Chrysemys picta bellii</name>
    <name type="common">Western painted turtle</name>
    <name type="synonym">Emys bellii</name>
    <dbReference type="NCBI Taxonomy" id="8478"/>
    <lineage>
        <taxon>Eukaryota</taxon>
        <taxon>Metazoa</taxon>
        <taxon>Chordata</taxon>
        <taxon>Craniata</taxon>
        <taxon>Vertebrata</taxon>
        <taxon>Euteleostomi</taxon>
        <taxon>Archelosauria</taxon>
        <taxon>Testudinata</taxon>
        <taxon>Testudines</taxon>
        <taxon>Cryptodira</taxon>
        <taxon>Durocryptodira</taxon>
        <taxon>Testudinoidea</taxon>
        <taxon>Emydidae</taxon>
        <taxon>Chrysemys</taxon>
    </lineage>
</organism>
<dbReference type="SMART" id="SM00408">
    <property type="entry name" value="IGc2"/>
    <property type="match status" value="1"/>
</dbReference>
<evidence type="ECO:0000256" key="4">
    <source>
        <dbReference type="SAM" id="MobiDB-lite"/>
    </source>
</evidence>
<dbReference type="Ensembl" id="ENSCPBT00000030041.1">
    <property type="protein sequence ID" value="ENSCPBP00000025509.1"/>
    <property type="gene ID" value="ENSCPBG00000018120.1"/>
</dbReference>
<dbReference type="FunFam" id="2.60.40.10:FF:000049">
    <property type="entry name" value="Leukocyte immunoglobulin-like receptor subfamily B member 1"/>
    <property type="match status" value="1"/>
</dbReference>
<keyword evidence="1" id="KW-0732">Signal</keyword>
<evidence type="ECO:0000313" key="7">
    <source>
        <dbReference type="Proteomes" id="UP000694380"/>
    </source>
</evidence>
<dbReference type="InterPro" id="IPR013783">
    <property type="entry name" value="Ig-like_fold"/>
</dbReference>
<dbReference type="InterPro" id="IPR003599">
    <property type="entry name" value="Ig_sub"/>
</dbReference>
<dbReference type="GeneTree" id="ENSGT01150000286974"/>
<name>A0A8C3HYB7_CHRPI</name>
<evidence type="ECO:0000259" key="5">
    <source>
        <dbReference type="PROSITE" id="PS50835"/>
    </source>
</evidence>
<dbReference type="SUPFAM" id="SSF48726">
    <property type="entry name" value="Immunoglobulin"/>
    <property type="match status" value="3"/>
</dbReference>
<feature type="compositionally biased region" description="Polar residues" evidence="4">
    <location>
        <begin position="351"/>
        <end position="374"/>
    </location>
</feature>
<evidence type="ECO:0000256" key="2">
    <source>
        <dbReference type="ARBA" id="ARBA00023157"/>
    </source>
</evidence>
<dbReference type="InterPro" id="IPR003598">
    <property type="entry name" value="Ig_sub2"/>
</dbReference>
<reference evidence="6" key="2">
    <citation type="submission" date="2025-09" db="UniProtKB">
        <authorList>
            <consortium name="Ensembl"/>
        </authorList>
    </citation>
    <scope>IDENTIFICATION</scope>
</reference>
<evidence type="ECO:0000313" key="6">
    <source>
        <dbReference type="Ensembl" id="ENSCPBP00000025509.1"/>
    </source>
</evidence>
<dbReference type="PROSITE" id="PS50835">
    <property type="entry name" value="IG_LIKE"/>
    <property type="match status" value="1"/>
</dbReference>
<dbReference type="GO" id="GO:0002764">
    <property type="term" value="P:immune response-regulating signaling pathway"/>
    <property type="evidence" value="ECO:0007669"/>
    <property type="project" value="TreeGrafter"/>
</dbReference>
<keyword evidence="3" id="KW-0393">Immunoglobulin domain</keyword>